<dbReference type="PROSITE" id="PS00028">
    <property type="entry name" value="ZINC_FINGER_C2H2_1"/>
    <property type="match status" value="1"/>
</dbReference>
<dbReference type="OrthoDB" id="6077919at2759"/>
<evidence type="ECO:0000259" key="1">
    <source>
        <dbReference type="PROSITE" id="PS00028"/>
    </source>
</evidence>
<protein>
    <submittedName>
        <fullName evidence="2">Cubitus interruptus</fullName>
    </submittedName>
</protein>
<feature type="non-terminal residue" evidence="2">
    <location>
        <position position="1"/>
    </location>
</feature>
<organism evidence="2 3">
    <name type="scientific">Ascobolus immersus RN42</name>
    <dbReference type="NCBI Taxonomy" id="1160509"/>
    <lineage>
        <taxon>Eukaryota</taxon>
        <taxon>Fungi</taxon>
        <taxon>Dikarya</taxon>
        <taxon>Ascomycota</taxon>
        <taxon>Pezizomycotina</taxon>
        <taxon>Pezizomycetes</taxon>
        <taxon>Pezizales</taxon>
        <taxon>Ascobolaceae</taxon>
        <taxon>Ascobolus</taxon>
    </lineage>
</organism>
<dbReference type="Proteomes" id="UP000275078">
    <property type="component" value="Unassembled WGS sequence"/>
</dbReference>
<feature type="domain" description="C2H2-type" evidence="1">
    <location>
        <begin position="4"/>
        <end position="26"/>
    </location>
</feature>
<dbReference type="SUPFAM" id="SSF57667">
    <property type="entry name" value="beta-beta-alpha zinc fingers"/>
    <property type="match status" value="1"/>
</dbReference>
<dbReference type="Gene3D" id="3.30.160.60">
    <property type="entry name" value="Classic Zinc Finger"/>
    <property type="match status" value="1"/>
</dbReference>
<sequence>RIKCTYEFCQSTFQKPRDLRKHLTRHIKPYECTQPGCEGVFGSKNDWVRHEKS</sequence>
<evidence type="ECO:0000313" key="2">
    <source>
        <dbReference type="EMBL" id="RPA72046.1"/>
    </source>
</evidence>
<dbReference type="InterPro" id="IPR036236">
    <property type="entry name" value="Znf_C2H2_sf"/>
</dbReference>
<dbReference type="AlphaFoldDB" id="A0A3N4HFZ3"/>
<feature type="non-terminal residue" evidence="2">
    <location>
        <position position="53"/>
    </location>
</feature>
<dbReference type="EMBL" id="ML119883">
    <property type="protein sequence ID" value="RPA72046.1"/>
    <property type="molecule type" value="Genomic_DNA"/>
</dbReference>
<proteinExistence type="predicted"/>
<dbReference type="InterPro" id="IPR013087">
    <property type="entry name" value="Znf_C2H2_type"/>
</dbReference>
<gene>
    <name evidence="2" type="ORF">BJ508DRAFT_195456</name>
</gene>
<name>A0A3N4HFZ3_ASCIM</name>
<dbReference type="SMART" id="SM00355">
    <property type="entry name" value="ZnF_C2H2"/>
    <property type="match status" value="2"/>
</dbReference>
<accession>A0A3N4HFZ3</accession>
<evidence type="ECO:0000313" key="3">
    <source>
        <dbReference type="Proteomes" id="UP000275078"/>
    </source>
</evidence>
<keyword evidence="3" id="KW-1185">Reference proteome</keyword>
<reference evidence="2 3" key="1">
    <citation type="journal article" date="2018" name="Nat. Ecol. Evol.">
        <title>Pezizomycetes genomes reveal the molecular basis of ectomycorrhizal truffle lifestyle.</title>
        <authorList>
            <person name="Murat C."/>
            <person name="Payen T."/>
            <person name="Noel B."/>
            <person name="Kuo A."/>
            <person name="Morin E."/>
            <person name="Chen J."/>
            <person name="Kohler A."/>
            <person name="Krizsan K."/>
            <person name="Balestrini R."/>
            <person name="Da Silva C."/>
            <person name="Montanini B."/>
            <person name="Hainaut M."/>
            <person name="Levati E."/>
            <person name="Barry K.W."/>
            <person name="Belfiori B."/>
            <person name="Cichocki N."/>
            <person name="Clum A."/>
            <person name="Dockter R.B."/>
            <person name="Fauchery L."/>
            <person name="Guy J."/>
            <person name="Iotti M."/>
            <person name="Le Tacon F."/>
            <person name="Lindquist E.A."/>
            <person name="Lipzen A."/>
            <person name="Malagnac F."/>
            <person name="Mello A."/>
            <person name="Molinier V."/>
            <person name="Miyauchi S."/>
            <person name="Poulain J."/>
            <person name="Riccioni C."/>
            <person name="Rubini A."/>
            <person name="Sitrit Y."/>
            <person name="Splivallo R."/>
            <person name="Traeger S."/>
            <person name="Wang M."/>
            <person name="Zifcakova L."/>
            <person name="Wipf D."/>
            <person name="Zambonelli A."/>
            <person name="Paolocci F."/>
            <person name="Nowrousian M."/>
            <person name="Ottonello S."/>
            <person name="Baldrian P."/>
            <person name="Spatafora J.W."/>
            <person name="Henrissat B."/>
            <person name="Nagy L.G."/>
            <person name="Aury J.M."/>
            <person name="Wincker P."/>
            <person name="Grigoriev I.V."/>
            <person name="Bonfante P."/>
            <person name="Martin F.M."/>
        </authorList>
    </citation>
    <scope>NUCLEOTIDE SEQUENCE [LARGE SCALE GENOMIC DNA]</scope>
    <source>
        <strain evidence="2 3">RN42</strain>
    </source>
</reference>